<keyword evidence="2" id="KW-1185">Reference proteome</keyword>
<evidence type="ECO:0000313" key="2">
    <source>
        <dbReference type="Proteomes" id="UP000322873"/>
    </source>
</evidence>
<dbReference type="VEuPathDB" id="FungiDB:MFRU_002g03380"/>
<sequence length="297" mass="34902">MRRNIRAGLDIEFYDLDLLVKHARAPCPPVINIRTETAEQPLNLRNSWIYWNWIKDSKRELNNLKSKQLRLSARLVEKYPRILKRPLDPSQGAPRPNTAHLVSTFEVYAMRSLGDRNLYHNWHKHWCIPGTHLVELVPYDRYLWLLFETLDKHPFDVGANGLEDSLARVSLQNKEQGIDLRNSALSHVPKDISSAFVYPEEIADSLRTVLKGLMYIYTEPPLTVPRIRWPQYGNESSEKRPEFFVGRAGHENTLQTEYRCVNRHIKPHNQREYEWLAAFVKVVTWIELHIGPMKEDF</sequence>
<accession>A0A5M9JZR0</accession>
<organism evidence="1 2">
    <name type="scientific">Monilinia fructicola</name>
    <name type="common">Brown rot fungus</name>
    <name type="synonym">Ciboria fructicola</name>
    <dbReference type="NCBI Taxonomy" id="38448"/>
    <lineage>
        <taxon>Eukaryota</taxon>
        <taxon>Fungi</taxon>
        <taxon>Dikarya</taxon>
        <taxon>Ascomycota</taxon>
        <taxon>Pezizomycotina</taxon>
        <taxon>Leotiomycetes</taxon>
        <taxon>Helotiales</taxon>
        <taxon>Sclerotiniaceae</taxon>
        <taxon>Monilinia</taxon>
    </lineage>
</organism>
<dbReference type="Proteomes" id="UP000322873">
    <property type="component" value="Unassembled WGS sequence"/>
</dbReference>
<comment type="caution">
    <text evidence="1">The sequence shown here is derived from an EMBL/GenBank/DDBJ whole genome shotgun (WGS) entry which is preliminary data.</text>
</comment>
<gene>
    <name evidence="1" type="ORF">EYC84_004255</name>
</gene>
<name>A0A5M9JZR0_MONFR</name>
<evidence type="ECO:0000313" key="1">
    <source>
        <dbReference type="EMBL" id="KAA8575034.1"/>
    </source>
</evidence>
<protein>
    <submittedName>
        <fullName evidence="1">Uncharacterized protein</fullName>
    </submittedName>
</protein>
<reference evidence="1 2" key="1">
    <citation type="submission" date="2019-06" db="EMBL/GenBank/DDBJ databases">
        <title>Genome Sequence of the Brown Rot Fungal Pathogen Monilinia fructicola.</title>
        <authorList>
            <person name="De Miccolis Angelini R.M."/>
            <person name="Landi L."/>
            <person name="Abate D."/>
            <person name="Pollastro S."/>
            <person name="Romanazzi G."/>
            <person name="Faretra F."/>
        </authorList>
    </citation>
    <scope>NUCLEOTIDE SEQUENCE [LARGE SCALE GENOMIC DNA]</scope>
    <source>
        <strain evidence="1 2">Mfrc123</strain>
    </source>
</reference>
<dbReference type="AlphaFoldDB" id="A0A5M9JZR0"/>
<dbReference type="EMBL" id="VICG01000002">
    <property type="protein sequence ID" value="KAA8575034.1"/>
    <property type="molecule type" value="Genomic_DNA"/>
</dbReference>
<proteinExistence type="predicted"/>